<feature type="non-terminal residue" evidence="2">
    <location>
        <position position="1"/>
    </location>
</feature>
<name>A0A6J4KF16_9CHLR</name>
<protein>
    <submittedName>
        <fullName evidence="2">Uncharacterized protein</fullName>
    </submittedName>
</protein>
<dbReference type="AlphaFoldDB" id="A0A6J4KF16"/>
<gene>
    <name evidence="2" type="ORF">AVDCRST_MAG77-5920</name>
</gene>
<feature type="non-terminal residue" evidence="2">
    <location>
        <position position="50"/>
    </location>
</feature>
<evidence type="ECO:0000256" key="1">
    <source>
        <dbReference type="SAM" id="MobiDB-lite"/>
    </source>
</evidence>
<proteinExistence type="predicted"/>
<accession>A0A6J4KF16</accession>
<sequence length="50" mass="5155">CSHETAGGCLRARSTAPPSSPTDRGGTSRASTCVPSARSRSIRTLPGRQI</sequence>
<organism evidence="2">
    <name type="scientific">uncultured Chloroflexota bacterium</name>
    <dbReference type="NCBI Taxonomy" id="166587"/>
    <lineage>
        <taxon>Bacteria</taxon>
        <taxon>Bacillati</taxon>
        <taxon>Chloroflexota</taxon>
        <taxon>environmental samples</taxon>
    </lineage>
</organism>
<feature type="region of interest" description="Disordered" evidence="1">
    <location>
        <begin position="1"/>
        <end position="50"/>
    </location>
</feature>
<evidence type="ECO:0000313" key="2">
    <source>
        <dbReference type="EMBL" id="CAA9304180.1"/>
    </source>
</evidence>
<reference evidence="2" key="1">
    <citation type="submission" date="2020-02" db="EMBL/GenBank/DDBJ databases">
        <authorList>
            <person name="Meier V. D."/>
        </authorList>
    </citation>
    <scope>NUCLEOTIDE SEQUENCE</scope>
    <source>
        <strain evidence="2">AVDCRST_MAG77</strain>
    </source>
</reference>
<dbReference type="EMBL" id="CADCTC010000311">
    <property type="protein sequence ID" value="CAA9304180.1"/>
    <property type="molecule type" value="Genomic_DNA"/>
</dbReference>